<dbReference type="CDD" id="cd00215">
    <property type="entry name" value="PTS_IIA_lac"/>
    <property type="match status" value="1"/>
</dbReference>
<comment type="cofactor">
    <cofactor evidence="6">
        <name>Mg(2+)</name>
        <dbReference type="ChEBI" id="CHEBI:18420"/>
    </cofactor>
    <text evidence="6">Binds 1 Mg(2+) ion per trimer.</text>
</comment>
<evidence type="ECO:0000256" key="4">
    <source>
        <dbReference type="ARBA" id="ARBA00022683"/>
    </source>
</evidence>
<dbReference type="AlphaFoldDB" id="A0A7D6ZW04"/>
<feature type="active site" description="Tele-phosphohistidine intermediate" evidence="5">
    <location>
        <position position="76"/>
    </location>
</feature>
<protein>
    <submittedName>
        <fullName evidence="9">PTS lactose/cellobiose transporter subunit IIA</fullName>
    </submittedName>
</protein>
<dbReference type="GO" id="GO:0016740">
    <property type="term" value="F:transferase activity"/>
    <property type="evidence" value="ECO:0007669"/>
    <property type="project" value="UniProtKB-KW"/>
</dbReference>
<keyword evidence="2" id="KW-0762">Sugar transport</keyword>
<name>A0A7D6ZW04_9CLOT</name>
<evidence type="ECO:0000256" key="3">
    <source>
        <dbReference type="ARBA" id="ARBA00022679"/>
    </source>
</evidence>
<evidence type="ECO:0000256" key="2">
    <source>
        <dbReference type="ARBA" id="ARBA00022597"/>
    </source>
</evidence>
<feature type="modified residue" description="Phosphohistidine; by HPr" evidence="7">
    <location>
        <position position="76"/>
    </location>
</feature>
<dbReference type="EMBL" id="CP059378">
    <property type="protein sequence ID" value="QLY78562.1"/>
    <property type="molecule type" value="Genomic_DNA"/>
</dbReference>
<proteinExistence type="predicted"/>
<dbReference type="Proteomes" id="UP000512286">
    <property type="component" value="Chromosome"/>
</dbReference>
<keyword evidence="1" id="KW-0813">Transport</keyword>
<reference evidence="9 10" key="1">
    <citation type="submission" date="2020-07" db="EMBL/GenBank/DDBJ databases">
        <title>Electron transfer.</title>
        <authorList>
            <person name="Huang L."/>
            <person name="Liu X."/>
            <person name="Zhou S."/>
        </authorList>
    </citation>
    <scope>NUCLEOTIDE SEQUENCE [LARGE SCALE GENOMIC DNA]</scope>
    <source>
        <strain evidence="9 10">Lx1</strain>
    </source>
</reference>
<evidence type="ECO:0000313" key="10">
    <source>
        <dbReference type="Proteomes" id="UP000512286"/>
    </source>
</evidence>
<dbReference type="KEGG" id="cint:HZF06_15905"/>
<dbReference type="GO" id="GO:0046872">
    <property type="term" value="F:metal ion binding"/>
    <property type="evidence" value="ECO:0007669"/>
    <property type="project" value="UniProtKB-KW"/>
</dbReference>
<sequence length="102" mass="11650">MSNEEMIVMDIIMTAGEAKAYMYEALSKAKEGKFEEIGNLIEKAEDELEKAHNVQTSLLTKEASGENVNLSMLFIHSQDHLMTCISEKNLIEEIIELRREMK</sequence>
<keyword evidence="6" id="KW-0460">Magnesium</keyword>
<dbReference type="PANTHER" id="PTHR34382:SF7">
    <property type="entry name" value="PTS SYSTEM N,N'-DIACETYLCHITOBIOSE-SPECIFIC EIIA COMPONENT"/>
    <property type="match status" value="1"/>
</dbReference>
<keyword evidence="3" id="KW-0808">Transferase</keyword>
<dbReference type="SUPFAM" id="SSF46973">
    <property type="entry name" value="Enzyme IIa from lactose specific PTS, IIa-lac"/>
    <property type="match status" value="1"/>
</dbReference>
<evidence type="ECO:0000256" key="7">
    <source>
        <dbReference type="PROSITE-ProRule" id="PRU00418"/>
    </source>
</evidence>
<evidence type="ECO:0000256" key="5">
    <source>
        <dbReference type="PIRSR" id="PIRSR000699-1"/>
    </source>
</evidence>
<evidence type="ECO:0000313" key="9">
    <source>
        <dbReference type="EMBL" id="QLY78562.1"/>
    </source>
</evidence>
<accession>A0A7D6ZW04</accession>
<dbReference type="PROSITE" id="PS51095">
    <property type="entry name" value="PTS_EIIA_TYPE_3"/>
    <property type="match status" value="1"/>
</dbReference>
<evidence type="ECO:0000256" key="8">
    <source>
        <dbReference type="SAM" id="Coils"/>
    </source>
</evidence>
<dbReference type="InterPro" id="IPR003188">
    <property type="entry name" value="PTS_IIA_lac/cel"/>
</dbReference>
<feature type="binding site" evidence="6">
    <location>
        <position position="79"/>
    </location>
    <ligand>
        <name>Mg(2+)</name>
        <dbReference type="ChEBI" id="CHEBI:18420"/>
        <note>ligand shared between all trimeric partners</note>
    </ligand>
</feature>
<dbReference type="InterPro" id="IPR036542">
    <property type="entry name" value="PTS_IIA_lac/cel_sf"/>
</dbReference>
<dbReference type="PANTHER" id="PTHR34382">
    <property type="entry name" value="PTS SYSTEM N,N'-DIACETYLCHITOBIOSE-SPECIFIC EIIA COMPONENT"/>
    <property type="match status" value="1"/>
</dbReference>
<evidence type="ECO:0000256" key="6">
    <source>
        <dbReference type="PIRSR" id="PIRSR000699-2"/>
    </source>
</evidence>
<organism evidence="9 10">
    <name type="scientific">Clostridium intestinale</name>
    <dbReference type="NCBI Taxonomy" id="36845"/>
    <lineage>
        <taxon>Bacteria</taxon>
        <taxon>Bacillati</taxon>
        <taxon>Bacillota</taxon>
        <taxon>Clostridia</taxon>
        <taxon>Eubacteriales</taxon>
        <taxon>Clostridiaceae</taxon>
        <taxon>Clostridium</taxon>
    </lineage>
</organism>
<feature type="coiled-coil region" evidence="8">
    <location>
        <begin position="34"/>
        <end position="61"/>
    </location>
</feature>
<dbReference type="GO" id="GO:0009401">
    <property type="term" value="P:phosphoenolpyruvate-dependent sugar phosphotransferase system"/>
    <property type="evidence" value="ECO:0007669"/>
    <property type="project" value="UniProtKB-KW"/>
</dbReference>
<keyword evidence="4" id="KW-0598">Phosphotransferase system</keyword>
<keyword evidence="6" id="KW-0479">Metal-binding</keyword>
<keyword evidence="8" id="KW-0175">Coiled coil</keyword>
<dbReference type="Pfam" id="PF02255">
    <property type="entry name" value="PTS_IIA"/>
    <property type="match status" value="1"/>
</dbReference>
<gene>
    <name evidence="9" type="ORF">HZF06_15905</name>
</gene>
<dbReference type="RefSeq" id="WP_181600902.1">
    <property type="nucleotide sequence ID" value="NZ_CP059378.1"/>
</dbReference>
<dbReference type="Gene3D" id="1.20.58.80">
    <property type="entry name" value="Phosphotransferase system, lactose/cellobiose-type IIA subunit"/>
    <property type="match status" value="1"/>
</dbReference>
<dbReference type="PIRSF" id="PIRSF000699">
    <property type="entry name" value="PTS_IILac_III"/>
    <property type="match status" value="1"/>
</dbReference>
<evidence type="ECO:0000256" key="1">
    <source>
        <dbReference type="ARBA" id="ARBA00022448"/>
    </source>
</evidence>